<protein>
    <submittedName>
        <fullName evidence="1">Uncharacterized protein</fullName>
    </submittedName>
</protein>
<gene>
    <name evidence="1" type="ORF">SAMN04488072_102175</name>
</gene>
<proteinExistence type="predicted"/>
<keyword evidence="2" id="KW-1185">Reference proteome</keyword>
<sequence length="262" mass="29991">MMTQTSQQKQLPNVIMSQRKGNAIIQIKDEPLVKTRPQYPHEIIQDHSMMMFQQLIMKRGRAALRSKSLNVFRNALNVEIEIITLQPSDQFYLEKVLKAIFDGLNKHVIYDDRIINNAQVWLKQANKKYPNTIIKVALEDCINGNSISFNCKLPCIEKKEAVVYDIGGVLTPSSQSIVEQKTIEQALKKHASNVSGNTQYDICHMLFCTHNDTKDVDNMFMIYINAIRRLGLFNHSSNIGIGMYKRHAKPGEEQTIINLLSK</sequence>
<name>A0A1I0W5E0_9BACI</name>
<organism evidence="1 2">
    <name type="scientific">Lentibacillus halodurans</name>
    <dbReference type="NCBI Taxonomy" id="237679"/>
    <lineage>
        <taxon>Bacteria</taxon>
        <taxon>Bacillati</taxon>
        <taxon>Bacillota</taxon>
        <taxon>Bacilli</taxon>
        <taxon>Bacillales</taxon>
        <taxon>Bacillaceae</taxon>
        <taxon>Lentibacillus</taxon>
    </lineage>
</organism>
<accession>A0A1I0W5E0</accession>
<dbReference type="STRING" id="237679.SAMN04488072_102175"/>
<dbReference type="OrthoDB" id="2963966at2"/>
<dbReference type="AlphaFoldDB" id="A0A1I0W5E0"/>
<dbReference type="Proteomes" id="UP000198642">
    <property type="component" value="Unassembled WGS sequence"/>
</dbReference>
<evidence type="ECO:0000313" key="1">
    <source>
        <dbReference type="EMBL" id="SFA83086.1"/>
    </source>
</evidence>
<evidence type="ECO:0000313" key="2">
    <source>
        <dbReference type="Proteomes" id="UP000198642"/>
    </source>
</evidence>
<dbReference type="EMBL" id="FOJW01000002">
    <property type="protein sequence ID" value="SFA83086.1"/>
    <property type="molecule type" value="Genomic_DNA"/>
</dbReference>
<dbReference type="RefSeq" id="WP_090233717.1">
    <property type="nucleotide sequence ID" value="NZ_FOJW01000002.1"/>
</dbReference>
<reference evidence="1 2" key="1">
    <citation type="submission" date="2016-10" db="EMBL/GenBank/DDBJ databases">
        <authorList>
            <person name="de Groot N.N."/>
        </authorList>
    </citation>
    <scope>NUCLEOTIDE SEQUENCE [LARGE SCALE GENOMIC DNA]</scope>
    <source>
        <strain evidence="1 2">CGMCC 1.3702</strain>
    </source>
</reference>